<organism evidence="2 3">
    <name type="scientific">Candidatus Woesebacteria bacterium GW2011_GWA1_39_8</name>
    <dbReference type="NCBI Taxonomy" id="1618552"/>
    <lineage>
        <taxon>Bacteria</taxon>
        <taxon>Candidatus Woeseibacteriota</taxon>
    </lineage>
</organism>
<dbReference type="EMBL" id="LBXL01000054">
    <property type="protein sequence ID" value="KKR28237.1"/>
    <property type="molecule type" value="Genomic_DNA"/>
</dbReference>
<name>A0A0G0SRM5_9BACT</name>
<keyword evidence="1" id="KW-1133">Transmembrane helix</keyword>
<reference evidence="2 3" key="1">
    <citation type="journal article" date="2015" name="Nature">
        <title>rRNA introns, odd ribosomes, and small enigmatic genomes across a large radiation of phyla.</title>
        <authorList>
            <person name="Brown C.T."/>
            <person name="Hug L.A."/>
            <person name="Thomas B.C."/>
            <person name="Sharon I."/>
            <person name="Castelle C.J."/>
            <person name="Singh A."/>
            <person name="Wilkins M.J."/>
            <person name="Williams K.H."/>
            <person name="Banfield J.F."/>
        </authorList>
    </citation>
    <scope>NUCLEOTIDE SEQUENCE [LARGE SCALE GENOMIC DNA]</scope>
</reference>
<evidence type="ECO:0000313" key="2">
    <source>
        <dbReference type="EMBL" id="KKR28237.1"/>
    </source>
</evidence>
<evidence type="ECO:0000313" key="3">
    <source>
        <dbReference type="Proteomes" id="UP000034793"/>
    </source>
</evidence>
<keyword evidence="1" id="KW-0472">Membrane</keyword>
<evidence type="ECO:0000256" key="1">
    <source>
        <dbReference type="SAM" id="Phobius"/>
    </source>
</evidence>
<dbReference type="AlphaFoldDB" id="A0A0G0SRM5"/>
<gene>
    <name evidence="2" type="ORF">UT61_C0054G0009</name>
</gene>
<feature type="transmembrane region" description="Helical" evidence="1">
    <location>
        <begin position="30"/>
        <end position="56"/>
    </location>
</feature>
<comment type="caution">
    <text evidence="2">The sequence shown here is derived from an EMBL/GenBank/DDBJ whole genome shotgun (WGS) entry which is preliminary data.</text>
</comment>
<proteinExistence type="predicted"/>
<dbReference type="Proteomes" id="UP000034793">
    <property type="component" value="Unassembled WGS sequence"/>
</dbReference>
<accession>A0A0G0SRM5</accession>
<protein>
    <submittedName>
        <fullName evidence="2">Uncharacterized protein</fullName>
    </submittedName>
</protein>
<sequence>MKFSALKFRKNNGPSLSSLRPALFDVNSHWFVGLGIFFAILIITALIGLKLFYLVYSESYKKETPREVLENLVDINKLKNTIEKRNNFIIGTSTLPGDPSL</sequence>
<keyword evidence="1" id="KW-0812">Transmembrane</keyword>